<dbReference type="RefSeq" id="WP_051774701.1">
    <property type="nucleotide sequence ID" value="NZ_HG315671.1"/>
</dbReference>
<dbReference type="NCBIfam" id="TIGR04183">
    <property type="entry name" value="Por_Secre_tail"/>
    <property type="match status" value="1"/>
</dbReference>
<reference evidence="4 5" key="1">
    <citation type="journal article" date="2013" name="Appl. Environ. Microbiol.">
        <title>The genome of the alga-associated marine flavobacterium Formosa agariphila KMM 3901T reveals a broad potential for degradation of algal polysaccharides.</title>
        <authorList>
            <person name="Mann A.J."/>
            <person name="Hahnke R.L."/>
            <person name="Huang S."/>
            <person name="Werner J."/>
            <person name="Xing P."/>
            <person name="Barbeyron T."/>
            <person name="Huettel B."/>
            <person name="Stueber K."/>
            <person name="Reinhardt R."/>
            <person name="Harder J."/>
            <person name="Gloeckner F.O."/>
            <person name="Amann R.I."/>
            <person name="Teeling H."/>
        </authorList>
    </citation>
    <scope>NUCLEOTIDE SEQUENCE [LARGE SCALE GENOMIC DNA]</scope>
    <source>
        <strain evidence="5">DSM 15362 / KCTC 12365 / LMG 23005 / KMM 3901</strain>
    </source>
</reference>
<feature type="domain" description="GH16" evidence="3">
    <location>
        <begin position="21"/>
        <end position="378"/>
    </location>
</feature>
<evidence type="ECO:0000256" key="1">
    <source>
        <dbReference type="ARBA" id="ARBA00006865"/>
    </source>
</evidence>
<sequence length="461" mass="52595">MKQNFVLTSISILSFVSIHAQDWKDIPIPADPGIDKIWELQENVSDDFNYNFDASSEKSNFGDNKWYNFYHNSWDGPGTTYWKYNHVWVDGSDVNIRASRWNKTNEAAPVSPWPNKMNKPNDGINAACITSNNTVVFPVFVEASVSVANISLATDIWLLSPDDTQEIDIMECYGGADSNNAFFAKDIHLSHHSFIRQPLQDYQPRGKNTWYTRSDITTSWGDYCWNDGERKYVQIGVNWIGPKHFEYYVDGDLVRVLYDKASATKKGSTWYYTYPSMTNGKLDFDANGYQTENEYATETSYNFKTLEAASNTSIVSIIDPYNYQNGNGFTKPLDIIINVESQNWHVDAGRTPNDDLLNDPSKNTMKVDWLRVYKPSNKLNIETPNSGSSIKIYPNPADKELHIKSEHKLDSIKIYNALGVLVYQQSKPVEIIPLNHLNTGVYFTSITSNKSTIIKRIIVQH</sequence>
<dbReference type="PATRIC" id="fig|1347342.6.peg.2155"/>
<evidence type="ECO:0000256" key="2">
    <source>
        <dbReference type="ARBA" id="ARBA00022729"/>
    </source>
</evidence>
<dbReference type="GO" id="GO:0005975">
    <property type="term" value="P:carbohydrate metabolic process"/>
    <property type="evidence" value="ECO:0007669"/>
    <property type="project" value="InterPro"/>
</dbReference>
<dbReference type="Proteomes" id="UP000016160">
    <property type="component" value="Chromosome"/>
</dbReference>
<dbReference type="InterPro" id="IPR026444">
    <property type="entry name" value="Secre_tail"/>
</dbReference>
<protein>
    <submittedName>
        <fullName evidence="4">Beta-agarase D (GH16)</fullName>
    </submittedName>
</protein>
<dbReference type="SUPFAM" id="SSF49899">
    <property type="entry name" value="Concanavalin A-like lectins/glucanases"/>
    <property type="match status" value="1"/>
</dbReference>
<keyword evidence="5" id="KW-1185">Reference proteome</keyword>
<keyword evidence="2" id="KW-0732">Signal</keyword>
<dbReference type="InterPro" id="IPR013320">
    <property type="entry name" value="ConA-like_dom_sf"/>
</dbReference>
<name>T2KMC1_FORAG</name>
<dbReference type="Gene3D" id="2.60.120.200">
    <property type="match status" value="1"/>
</dbReference>
<dbReference type="eggNOG" id="COG4886">
    <property type="taxonomic scope" value="Bacteria"/>
</dbReference>
<dbReference type="GO" id="GO:0004553">
    <property type="term" value="F:hydrolase activity, hydrolyzing O-glycosyl compounds"/>
    <property type="evidence" value="ECO:0007669"/>
    <property type="project" value="InterPro"/>
</dbReference>
<dbReference type="EMBL" id="HG315671">
    <property type="protein sequence ID" value="CDF79860.1"/>
    <property type="molecule type" value="Genomic_DNA"/>
</dbReference>
<gene>
    <name evidence="4" type="ORF">BN863_21480</name>
</gene>
<dbReference type="STRING" id="1347342.BN863_21480"/>
<dbReference type="HOGENOM" id="CLU_037753_0_0_10"/>
<proteinExistence type="inferred from homology"/>
<organism evidence="4 5">
    <name type="scientific">Formosa agariphila (strain DSM 15362 / KCTC 12365 / LMG 23005 / KMM 3901 / M-2Alg 35-1)</name>
    <dbReference type="NCBI Taxonomy" id="1347342"/>
    <lineage>
        <taxon>Bacteria</taxon>
        <taxon>Pseudomonadati</taxon>
        <taxon>Bacteroidota</taxon>
        <taxon>Flavobacteriia</taxon>
        <taxon>Flavobacteriales</taxon>
        <taxon>Flavobacteriaceae</taxon>
        <taxon>Formosa</taxon>
    </lineage>
</organism>
<evidence type="ECO:0000259" key="3">
    <source>
        <dbReference type="PROSITE" id="PS51762"/>
    </source>
</evidence>
<dbReference type="eggNOG" id="COG3401">
    <property type="taxonomic scope" value="Bacteria"/>
</dbReference>
<dbReference type="PROSITE" id="PS51762">
    <property type="entry name" value="GH16_2"/>
    <property type="match status" value="1"/>
</dbReference>
<dbReference type="InterPro" id="IPR000757">
    <property type="entry name" value="Beta-glucanase-like"/>
</dbReference>
<dbReference type="AlphaFoldDB" id="T2KMC1"/>
<dbReference type="OrthoDB" id="9809583at2"/>
<accession>T2KMC1</accession>
<evidence type="ECO:0000313" key="5">
    <source>
        <dbReference type="Proteomes" id="UP000016160"/>
    </source>
</evidence>
<comment type="similarity">
    <text evidence="1">Belongs to the glycosyl hydrolase 16 family.</text>
</comment>
<evidence type="ECO:0000313" key="4">
    <source>
        <dbReference type="EMBL" id="CDF79860.1"/>
    </source>
</evidence>
<dbReference type="Pfam" id="PF18962">
    <property type="entry name" value="Por_Secre_tail"/>
    <property type="match status" value="1"/>
</dbReference>